<reference evidence="12" key="1">
    <citation type="journal article" date="2007" name="BMC Genomics">
        <title>A genomic survey of the fish parasite Spironucleus salmonicida indicates genomic plasticity among diplomonads and significant lateral gene transfer in eukaryote genome evolution.</title>
        <authorList>
            <person name="Andersson J.O."/>
            <person name="Sjogren A.M."/>
            <person name="Horner D.S."/>
            <person name="Murphy C.A."/>
            <person name="Dyal P.L."/>
            <person name="Svard S.G."/>
            <person name="Logsdon J.M.Jr."/>
            <person name="Ragan M.A."/>
            <person name="Hirt R.P."/>
            <person name="Roger A.J."/>
        </authorList>
    </citation>
    <scope>NUCLEOTIDE SEQUENCE</scope>
    <source>
        <strain evidence="12">ATCC 50380</strain>
    </source>
</reference>
<evidence type="ECO:0000259" key="10">
    <source>
        <dbReference type="PROSITE" id="PS50893"/>
    </source>
</evidence>
<dbReference type="GO" id="GO:0140359">
    <property type="term" value="F:ABC-type transporter activity"/>
    <property type="evidence" value="ECO:0007669"/>
    <property type="project" value="InterPro"/>
</dbReference>
<feature type="transmembrane region" description="Helical" evidence="9">
    <location>
        <begin position="354"/>
        <end position="374"/>
    </location>
</feature>
<feature type="transmembrane region" description="Helical" evidence="9">
    <location>
        <begin position="72"/>
        <end position="93"/>
    </location>
</feature>
<feature type="transmembrane region" description="Helical" evidence="9">
    <location>
        <begin position="1152"/>
        <end position="1174"/>
    </location>
</feature>
<feature type="domain" description="ABC transmembrane type-1" evidence="11">
    <location>
        <begin position="945"/>
        <end position="1173"/>
    </location>
</feature>
<evidence type="ECO:0000256" key="2">
    <source>
        <dbReference type="ARBA" id="ARBA00009726"/>
    </source>
</evidence>
<dbReference type="Gene3D" id="1.20.1560.10">
    <property type="entry name" value="ABC transporter type 1, transmembrane domain"/>
    <property type="match status" value="2"/>
</dbReference>
<dbReference type="InterPro" id="IPR003593">
    <property type="entry name" value="AAA+_ATPase"/>
</dbReference>
<keyword evidence="4 9" id="KW-0812">Transmembrane</keyword>
<sequence>MRDMITFSWMNPLIKRIKSGELVTGNDIGKLDEEFNPAVTAAQIMKTYNDKVKQGKKPSFFNTALKANINKLQVLFITTPLLSLSAIISPLAVQKFTSILMPSTFADCDQLLAGTPKYVMIPYLTGLAKIFKQLYPYLILVGIAQYTKTFSEALAYQKSLKMATCINTGFLDLLYNKILRLSNHARSNSSTGNLVNLLYTDTQKMALLMYFFPLVFQIPLDMCAYIIYMAINVDPMTFLGLIVYLLVFPVISLVMSSLFAVQRRGTNIRDLRIQKTTEILNGIKVVKLFSMEDISEKRLQNIRRLEVQQLFKYGLAITTFTVVKSIAAPLMVIITFGTMLALNRFDLSQAFTMLFLFQFLAIAIIILPMVLSYFSDAVISANRIGNFMTLPERDNGVVLNKEKSGDSAIEIINKPSFTWASAKDQFVPPILDPFFKENIAILKQITSTLPKLTLKYQELVKSVVLDALLPEEKEEFSNNIDKEIIHQSIVDIWCVELDVIFVSRLENLQQYLPIRFEILKSDPILLKAKKLCVQIRTMQKLIQKTKVSQLQDLPNVLHDLELDIKHGQLIGICGPVGSGKSSFFHSILGELRLNQTNKKQVNQDEDLQYLTFEYDGVQIPKQIQELEDIFIKINGSVAYFPQNPSIFNATVRDNITFGKVYNREKYDKVCDVCCLLPDFKIMGAGDQTEVGGKGVTLSGGQKARVALARAVYSDCDIYLLDDPLSAVDSHVGHKLWNDAIKDYLISKGKTVVIASHQTHFFVDCDKIINLVDGKFNFVGNIEEMMAANISIMGLTDNVSSSQISKAAEESVIDKMVEKKEQTGISVIPVIEEKPQENDGKLTEEEKQSGSGTVSGKAYMKWITSGTFSWLIIAFVFYVINYSVLQYTTILISQWSQDAYGWSGSQDLRPACLAQCPNSVCPSTTGKPQLQSCNAFLNTPADLPSIVQCITQSGSTFPLQQVKSSPNYLYLYIGCTVVIIISVYSCNILFIKFCIDAAQRLHLKMLCTVIRQKMSFFDTTPQGRIQNRFAKDTDSVDFNIMNQLQYCLQTFFMIISMIISMAIINYPVLVLIIPAIIIFISIFVSFRKVFPQLKRIDAITRSPVFATCGETVDCLLTIRSYGRQKDFQAKFREQIKTNIHANYLSLILSRWMAFRLSALCATFAFLVTLICLLVTPLSFSFATYTGVIISQAFTITYILLDFVNTMVQVDSEMASVERVIEYSELPVEGVFVNNAKVPENWPVKSSAIEIKNLSFRYRPELDLVLKNINFKIMPGEHIGIVGRTGAGKSSITQALFRLAEAEEGAEIIIDGVDIRKLGLHTARGAITIIPQDPFLFSGTLRQQLCQRSQADAENVKTDIVKIQDTELWRVLDSVQMGTFFRNQPGGLDCKISQNGDNLSAGQKQLVCVARALIKNCCLVILDEATAQVDRENDALIQRTLRDTLHGTAILSIAHRLDTIIDFDKVIVVDKGEIVEMGGVYDLIQQRGQFYDMVMKTGDEMSQRLIQMAKDCVPTE</sequence>
<dbReference type="InterPro" id="IPR017871">
    <property type="entry name" value="ABC_transporter-like_CS"/>
</dbReference>
<feature type="transmembrane region" description="Helical" evidence="9">
    <location>
        <begin position="207"/>
        <end position="231"/>
    </location>
</feature>
<dbReference type="CDD" id="cd03244">
    <property type="entry name" value="ABCC_MRP_domain2"/>
    <property type="match status" value="1"/>
</dbReference>
<dbReference type="InterPro" id="IPR011527">
    <property type="entry name" value="ABC1_TM_dom"/>
</dbReference>
<feature type="transmembrane region" description="Helical" evidence="9">
    <location>
        <begin position="237"/>
        <end position="261"/>
    </location>
</feature>
<dbReference type="InterPro" id="IPR044726">
    <property type="entry name" value="ABCC_6TM_D2"/>
</dbReference>
<dbReference type="Pfam" id="PF00005">
    <property type="entry name" value="ABC_tran"/>
    <property type="match status" value="2"/>
</dbReference>
<dbReference type="PANTHER" id="PTHR24223">
    <property type="entry name" value="ATP-BINDING CASSETTE SUB-FAMILY C"/>
    <property type="match status" value="1"/>
</dbReference>
<dbReference type="GO" id="GO:0016020">
    <property type="term" value="C:membrane"/>
    <property type="evidence" value="ECO:0007669"/>
    <property type="project" value="UniProtKB-SubCell"/>
</dbReference>
<keyword evidence="6 12" id="KW-0067">ATP-binding</keyword>
<comment type="subcellular location">
    <subcellularLocation>
        <location evidence="1">Membrane</location>
        <topology evidence="1">Multi-pass membrane protein</topology>
    </subcellularLocation>
</comment>
<dbReference type="InterPro" id="IPR044746">
    <property type="entry name" value="ABCC_6TM_D1"/>
</dbReference>
<dbReference type="PROSITE" id="PS50929">
    <property type="entry name" value="ABC_TM1F"/>
    <property type="match status" value="2"/>
</dbReference>
<protein>
    <submittedName>
        <fullName evidence="12">ATP-binding cassette subfamily C (CFTR/MRP) member 5</fullName>
    </submittedName>
</protein>
<evidence type="ECO:0000256" key="3">
    <source>
        <dbReference type="ARBA" id="ARBA00022448"/>
    </source>
</evidence>
<dbReference type="CDD" id="cd03250">
    <property type="entry name" value="ABCC_MRP_domain1"/>
    <property type="match status" value="1"/>
</dbReference>
<evidence type="ECO:0000256" key="1">
    <source>
        <dbReference type="ARBA" id="ARBA00004141"/>
    </source>
</evidence>
<dbReference type="InterPro" id="IPR050173">
    <property type="entry name" value="ABC_transporter_C-like"/>
</dbReference>
<dbReference type="InterPro" id="IPR003439">
    <property type="entry name" value="ABC_transporter-like_ATP-bd"/>
</dbReference>
<dbReference type="FunFam" id="3.40.50.300:FF:000163">
    <property type="entry name" value="Multidrug resistance-associated protein member 4"/>
    <property type="match status" value="1"/>
</dbReference>
<feature type="domain" description="ABC transporter" evidence="10">
    <location>
        <begin position="542"/>
        <end position="797"/>
    </location>
</feature>
<comment type="similarity">
    <text evidence="2">Belongs to the ABC transporter superfamily. ABCC family. Conjugate transporter (TC 3.A.1.208) subfamily.</text>
</comment>
<evidence type="ECO:0000256" key="5">
    <source>
        <dbReference type="ARBA" id="ARBA00022741"/>
    </source>
</evidence>
<dbReference type="InterPro" id="IPR036640">
    <property type="entry name" value="ABC1_TM_sf"/>
</dbReference>
<evidence type="ECO:0000256" key="7">
    <source>
        <dbReference type="ARBA" id="ARBA00022989"/>
    </source>
</evidence>
<keyword evidence="3" id="KW-0813">Transport</keyword>
<feature type="transmembrane region" description="Helical" evidence="9">
    <location>
        <begin position="313"/>
        <end position="342"/>
    </location>
</feature>
<keyword evidence="5" id="KW-0547">Nucleotide-binding</keyword>
<organism evidence="12">
    <name type="scientific">Spironucleus barkhanus</name>
    <dbReference type="NCBI Taxonomy" id="103874"/>
    <lineage>
        <taxon>Eukaryota</taxon>
        <taxon>Metamonada</taxon>
        <taxon>Diplomonadida</taxon>
        <taxon>Hexamitidae</taxon>
        <taxon>Hexamitinae</taxon>
        <taxon>Spironucleus</taxon>
    </lineage>
</organism>
<evidence type="ECO:0000256" key="9">
    <source>
        <dbReference type="SAM" id="Phobius"/>
    </source>
</evidence>
<accession>A1XZZ4</accession>
<feature type="domain" description="ABC transmembrane type-1" evidence="11">
    <location>
        <begin position="81"/>
        <end position="376"/>
    </location>
</feature>
<keyword evidence="7 9" id="KW-1133">Transmembrane helix</keyword>
<dbReference type="Pfam" id="PF00664">
    <property type="entry name" value="ABC_membrane"/>
    <property type="match status" value="2"/>
</dbReference>
<dbReference type="CDD" id="cd18579">
    <property type="entry name" value="ABC_6TM_ABCC_D1"/>
    <property type="match status" value="1"/>
</dbReference>
<feature type="domain" description="ABC transporter" evidence="10">
    <location>
        <begin position="1247"/>
        <end position="1494"/>
    </location>
</feature>
<feature type="transmembrane region" description="Helical" evidence="9">
    <location>
        <begin position="866"/>
        <end position="884"/>
    </location>
</feature>
<dbReference type="GO" id="GO:0016887">
    <property type="term" value="F:ATP hydrolysis activity"/>
    <property type="evidence" value="ECO:0007669"/>
    <property type="project" value="InterPro"/>
</dbReference>
<dbReference type="SMART" id="SM00382">
    <property type="entry name" value="AAA"/>
    <property type="match status" value="2"/>
</dbReference>
<dbReference type="CDD" id="cd18580">
    <property type="entry name" value="ABC_6TM_ABCC_D2"/>
    <property type="match status" value="1"/>
</dbReference>
<dbReference type="EMBL" id="DQ812518">
    <property type="protein sequence ID" value="ABI15579.1"/>
    <property type="molecule type" value="Genomic_DNA"/>
</dbReference>
<name>A1XZZ4_SPIBA</name>
<evidence type="ECO:0000259" key="11">
    <source>
        <dbReference type="PROSITE" id="PS50929"/>
    </source>
</evidence>
<evidence type="ECO:0000256" key="8">
    <source>
        <dbReference type="ARBA" id="ARBA00023136"/>
    </source>
</evidence>
<evidence type="ECO:0000256" key="4">
    <source>
        <dbReference type="ARBA" id="ARBA00022692"/>
    </source>
</evidence>
<dbReference type="SUPFAM" id="SSF90123">
    <property type="entry name" value="ABC transporter transmembrane region"/>
    <property type="match status" value="2"/>
</dbReference>
<dbReference type="SUPFAM" id="SSF52540">
    <property type="entry name" value="P-loop containing nucleoside triphosphate hydrolases"/>
    <property type="match status" value="2"/>
</dbReference>
<dbReference type="PANTHER" id="PTHR24223:SF456">
    <property type="entry name" value="MULTIDRUG RESISTANCE-ASSOCIATED PROTEIN LETHAL(2)03659"/>
    <property type="match status" value="1"/>
</dbReference>
<evidence type="ECO:0000313" key="12">
    <source>
        <dbReference type="EMBL" id="ABI15579.1"/>
    </source>
</evidence>
<proteinExistence type="inferred from homology"/>
<feature type="transmembrane region" description="Helical" evidence="9">
    <location>
        <begin position="968"/>
        <end position="994"/>
    </location>
</feature>
<dbReference type="PROSITE" id="PS50893">
    <property type="entry name" value="ABC_TRANSPORTER_2"/>
    <property type="match status" value="2"/>
</dbReference>
<dbReference type="InterPro" id="IPR027417">
    <property type="entry name" value="P-loop_NTPase"/>
</dbReference>
<feature type="transmembrane region" description="Helical" evidence="9">
    <location>
        <begin position="1180"/>
        <end position="1199"/>
    </location>
</feature>
<evidence type="ECO:0000256" key="6">
    <source>
        <dbReference type="ARBA" id="ARBA00022840"/>
    </source>
</evidence>
<dbReference type="Gene3D" id="3.40.50.300">
    <property type="entry name" value="P-loop containing nucleotide triphosphate hydrolases"/>
    <property type="match status" value="2"/>
</dbReference>
<feature type="transmembrane region" description="Helical" evidence="9">
    <location>
        <begin position="1068"/>
        <end position="1085"/>
    </location>
</feature>
<dbReference type="PROSITE" id="PS00211">
    <property type="entry name" value="ABC_TRANSPORTER_1"/>
    <property type="match status" value="2"/>
</dbReference>
<dbReference type="GO" id="GO:0005524">
    <property type="term" value="F:ATP binding"/>
    <property type="evidence" value="ECO:0007669"/>
    <property type="project" value="UniProtKB-KW"/>
</dbReference>
<keyword evidence="8 9" id="KW-0472">Membrane</keyword>